<protein>
    <submittedName>
        <fullName evidence="2">Uncharacterized protein</fullName>
    </submittedName>
</protein>
<feature type="compositionally biased region" description="Low complexity" evidence="1">
    <location>
        <begin position="195"/>
        <end position="220"/>
    </location>
</feature>
<feature type="region of interest" description="Disordered" evidence="1">
    <location>
        <begin position="121"/>
        <end position="141"/>
    </location>
</feature>
<name>A0A6V7NT26_ANACO</name>
<evidence type="ECO:0000256" key="1">
    <source>
        <dbReference type="SAM" id="MobiDB-lite"/>
    </source>
</evidence>
<accession>A0A6V7NT26</accession>
<gene>
    <name evidence="2" type="ORF">CB5_LOCUS4962</name>
</gene>
<sequence>MLVRVAPYKPALRSWPTRLMLARAFSRPLFYVFFQSLPRQERLGTAGRALLRASSSASDELICGLPLEVFILERLRAVPVRLICADIWRVWARHREGLCRSRGVTRNKLTFKGFLRSQTLKPNLLSPTPSQPPAPSSLCTLRTARPPATELRPPDSSLYPTPSILSQSLSPALFFLVDQTCKEGRASPLGLSPASRTSGGPSPATPSSAEPRSSFSSSLR</sequence>
<feature type="region of interest" description="Disordered" evidence="1">
    <location>
        <begin position="186"/>
        <end position="220"/>
    </location>
</feature>
<dbReference type="AlphaFoldDB" id="A0A6V7NT26"/>
<organism evidence="2">
    <name type="scientific">Ananas comosus var. bracteatus</name>
    <name type="common">red pineapple</name>
    <dbReference type="NCBI Taxonomy" id="296719"/>
    <lineage>
        <taxon>Eukaryota</taxon>
        <taxon>Viridiplantae</taxon>
        <taxon>Streptophyta</taxon>
        <taxon>Embryophyta</taxon>
        <taxon>Tracheophyta</taxon>
        <taxon>Spermatophyta</taxon>
        <taxon>Magnoliopsida</taxon>
        <taxon>Liliopsida</taxon>
        <taxon>Poales</taxon>
        <taxon>Bromeliaceae</taxon>
        <taxon>Bromelioideae</taxon>
        <taxon>Ananas</taxon>
    </lineage>
</organism>
<proteinExistence type="predicted"/>
<evidence type="ECO:0000313" key="2">
    <source>
        <dbReference type="EMBL" id="CAD1821751.1"/>
    </source>
</evidence>
<dbReference type="EMBL" id="LR862141">
    <property type="protein sequence ID" value="CAD1821751.1"/>
    <property type="molecule type" value="Genomic_DNA"/>
</dbReference>
<reference evidence="2" key="1">
    <citation type="submission" date="2020-07" db="EMBL/GenBank/DDBJ databases">
        <authorList>
            <person name="Lin J."/>
        </authorList>
    </citation>
    <scope>NUCLEOTIDE SEQUENCE</scope>
</reference>